<dbReference type="Proteomes" id="UP000502377">
    <property type="component" value="Chromosome"/>
</dbReference>
<proteinExistence type="predicted"/>
<dbReference type="KEGG" id="crx:CRECT_1593"/>
<feature type="compositionally biased region" description="Basic residues" evidence="1">
    <location>
        <begin position="33"/>
        <end position="45"/>
    </location>
</feature>
<dbReference type="EMBL" id="CP012543">
    <property type="protein sequence ID" value="QCD47229.1"/>
    <property type="molecule type" value="Genomic_DNA"/>
</dbReference>
<evidence type="ECO:0000256" key="1">
    <source>
        <dbReference type="SAM" id="MobiDB-lite"/>
    </source>
</evidence>
<accession>A0A6G5QNM8</accession>
<organism evidence="2 3">
    <name type="scientific">Campylobacter rectus</name>
    <name type="common">Wolinella recta</name>
    <dbReference type="NCBI Taxonomy" id="203"/>
    <lineage>
        <taxon>Bacteria</taxon>
        <taxon>Pseudomonadati</taxon>
        <taxon>Campylobacterota</taxon>
        <taxon>Epsilonproteobacteria</taxon>
        <taxon>Campylobacterales</taxon>
        <taxon>Campylobacteraceae</taxon>
        <taxon>Campylobacter</taxon>
    </lineage>
</organism>
<evidence type="ECO:0000313" key="2">
    <source>
        <dbReference type="EMBL" id="QCD47229.1"/>
    </source>
</evidence>
<name>A0A6G5QNM8_CAMRE</name>
<evidence type="ECO:0000313" key="3">
    <source>
        <dbReference type="Proteomes" id="UP000502377"/>
    </source>
</evidence>
<sequence length="132" mass="14676">MLKNIASAVLVSTAFIMDGFTSPADNQNAALSRQKHRAGGRRRKSSLSTPSDVFAPQRKIVSEISLSKHYRFADKNGDAISLDQPPKTRSYASAARSTRVLRNFDYAKFLGDRRLLNLSKIKSPAQNPLRQI</sequence>
<gene>
    <name evidence="2" type="ORF">CRECT_1593</name>
</gene>
<reference evidence="2 3" key="1">
    <citation type="submission" date="2016-07" db="EMBL/GenBank/DDBJ databases">
        <title>Comparative genomics of the Campylobacter concisus group.</title>
        <authorList>
            <person name="Miller W.G."/>
            <person name="Yee E."/>
            <person name="Chapman M.H."/>
            <person name="Huynh S."/>
            <person name="Bono J.L."/>
            <person name="On S.L.W."/>
            <person name="StLeger J."/>
            <person name="Foster G."/>
            <person name="Parker C.T."/>
        </authorList>
    </citation>
    <scope>NUCLEOTIDE SEQUENCE [LARGE SCALE GENOMIC DNA]</scope>
    <source>
        <strain evidence="2 3">ATCC 33238</strain>
    </source>
</reference>
<protein>
    <submittedName>
        <fullName evidence="2">Uncharacterized protein</fullName>
    </submittedName>
</protein>
<feature type="region of interest" description="Disordered" evidence="1">
    <location>
        <begin position="29"/>
        <end position="53"/>
    </location>
</feature>
<dbReference type="AlphaFoldDB" id="A0A6G5QNM8"/>